<name>H8GFN3_9PSEU</name>
<feature type="region of interest" description="Disordered" evidence="1">
    <location>
        <begin position="62"/>
        <end position="98"/>
    </location>
</feature>
<dbReference type="RefSeq" id="WP_005444814.1">
    <property type="nucleotide sequence ID" value="NZ_CM001466.1"/>
</dbReference>
<reference evidence="3 4" key="1">
    <citation type="journal article" date="2012" name="Stand. Genomic Sci.">
        <title>Genome sequence of the soil bacterium Saccharomonospora azurea type strain (NA-128(T)).</title>
        <authorList>
            <person name="Klenk H.P."/>
            <person name="Held B."/>
            <person name="Lucas S."/>
            <person name="Lapidus A."/>
            <person name="Copeland A."/>
            <person name="Hammon N."/>
            <person name="Pitluck S."/>
            <person name="Goodwin L.A."/>
            <person name="Han C."/>
            <person name="Tapia R."/>
            <person name="Brambilla E.M."/>
            <person name="Potter G."/>
            <person name="Land M."/>
            <person name="Ivanova N."/>
            <person name="Rohde M."/>
            <person name="Goker M."/>
            <person name="Detter J.C."/>
            <person name="Kyrpides N.C."/>
            <person name="Woyke T."/>
        </authorList>
    </citation>
    <scope>NUCLEOTIDE SEQUENCE [LARGE SCALE GENOMIC DNA]</scope>
    <source>
        <strain evidence="3 4">NA-128</strain>
    </source>
</reference>
<feature type="region of interest" description="Disordered" evidence="1">
    <location>
        <begin position="301"/>
        <end position="322"/>
    </location>
</feature>
<feature type="compositionally biased region" description="Pro residues" evidence="1">
    <location>
        <begin position="313"/>
        <end position="322"/>
    </location>
</feature>
<keyword evidence="4" id="KW-1185">Reference proteome</keyword>
<dbReference type="HOGENOM" id="CLU_752034_0_0_11"/>
<organism evidence="3 4">
    <name type="scientific">Saccharomonospora azurea NA-128</name>
    <dbReference type="NCBI Taxonomy" id="882081"/>
    <lineage>
        <taxon>Bacteria</taxon>
        <taxon>Bacillati</taxon>
        <taxon>Actinomycetota</taxon>
        <taxon>Actinomycetes</taxon>
        <taxon>Pseudonocardiales</taxon>
        <taxon>Pseudonocardiaceae</taxon>
        <taxon>Saccharomonospora</taxon>
    </lineage>
</organism>
<feature type="non-terminal residue" evidence="3">
    <location>
        <position position="322"/>
    </location>
</feature>
<evidence type="ECO:0000256" key="1">
    <source>
        <dbReference type="SAM" id="MobiDB-lite"/>
    </source>
</evidence>
<keyword evidence="2" id="KW-0732">Signal</keyword>
<evidence type="ECO:0000256" key="2">
    <source>
        <dbReference type="SAM" id="SignalP"/>
    </source>
</evidence>
<dbReference type="Proteomes" id="UP000004705">
    <property type="component" value="Chromosome"/>
</dbReference>
<evidence type="ECO:0008006" key="5">
    <source>
        <dbReference type="Google" id="ProtNLM"/>
    </source>
</evidence>
<feature type="region of interest" description="Disordered" evidence="1">
    <location>
        <begin position="252"/>
        <end position="280"/>
    </location>
</feature>
<evidence type="ECO:0000313" key="4">
    <source>
        <dbReference type="Proteomes" id="UP000004705"/>
    </source>
</evidence>
<dbReference type="AlphaFoldDB" id="H8GFN3"/>
<protein>
    <recommendedName>
        <fullName evidence="5">Secreted protein</fullName>
    </recommendedName>
</protein>
<feature type="signal peptide" evidence="2">
    <location>
        <begin position="1"/>
        <end position="21"/>
    </location>
</feature>
<gene>
    <name evidence="3" type="ORF">SacazDRAFT_04219</name>
</gene>
<evidence type="ECO:0000313" key="3">
    <source>
        <dbReference type="EMBL" id="EHY91068.1"/>
    </source>
</evidence>
<dbReference type="EMBL" id="CM001466">
    <property type="protein sequence ID" value="EHY91068.1"/>
    <property type="molecule type" value="Genomic_DNA"/>
</dbReference>
<feature type="chain" id="PRO_5039681470" description="Secreted protein" evidence="2">
    <location>
        <begin position="22"/>
        <end position="322"/>
    </location>
</feature>
<proteinExistence type="predicted"/>
<accession>H8GFN3</accession>
<sequence length="322" mass="33073">MSRVVSTVRTAAVASAVVTLAAGSVVFGPPAAAEPQPVDAETGPVAFANVASLSVTDDGYGRPGGSVISETQRSPLTPGTSRLGESRTALPNSEGERAAMGPNYRLDIEHHDVGAGLAPSGVPEATARADFTLIDLANEVTVLTMHRAATSALCTSAVTQETDASAVRLSLVNGDGELQPVALPKDGGEVVVEDLPFGASVELGEGEEATSDVRIRQVGRFDELLRQDQWRDGEVTAASGWLIEIDTHVRSGGNERLAPPLPGEATPQESDSPPEGQRQVPRTIETTLVLGGVSCSVPRDFAPGGGGHAEPAAPAPSVPVTI</sequence>
<feature type="compositionally biased region" description="Polar residues" evidence="1">
    <location>
        <begin position="68"/>
        <end position="80"/>
    </location>
</feature>